<keyword evidence="13" id="KW-1185">Reference proteome</keyword>
<dbReference type="GO" id="GO:0005634">
    <property type="term" value="C:nucleus"/>
    <property type="evidence" value="ECO:0007669"/>
    <property type="project" value="UniProtKB-SubCell"/>
</dbReference>
<evidence type="ECO:0000256" key="6">
    <source>
        <dbReference type="ARBA" id="ARBA00022691"/>
    </source>
</evidence>
<dbReference type="EC" id="2.1.1.220" evidence="2"/>
<dbReference type="Pfam" id="PF08704">
    <property type="entry name" value="GCD14"/>
    <property type="match status" value="2"/>
</dbReference>
<dbReference type="EMBL" id="RBNI01003990">
    <property type="protein sequence ID" value="RUP47883.1"/>
    <property type="molecule type" value="Genomic_DNA"/>
</dbReference>
<dbReference type="Gene3D" id="3.40.50.150">
    <property type="entry name" value="Vaccinia Virus protein VP39"/>
    <property type="match status" value="1"/>
</dbReference>
<dbReference type="PANTHER" id="PTHR12133:SF2">
    <property type="entry name" value="TRNA (ADENINE(58)-N(1))-METHYLTRANSFERASE CATALYTIC SUBUNIT TRMT61A"/>
    <property type="match status" value="1"/>
</dbReference>
<evidence type="ECO:0000256" key="1">
    <source>
        <dbReference type="ARBA" id="ARBA00004123"/>
    </source>
</evidence>
<evidence type="ECO:0000256" key="3">
    <source>
        <dbReference type="ARBA" id="ARBA00015963"/>
    </source>
</evidence>
<comment type="subcellular location">
    <subcellularLocation>
        <location evidence="1">Nucleus</location>
    </subcellularLocation>
</comment>
<dbReference type="GO" id="GO:0030488">
    <property type="term" value="P:tRNA methylation"/>
    <property type="evidence" value="ECO:0007669"/>
    <property type="project" value="InterPro"/>
</dbReference>
<dbReference type="PANTHER" id="PTHR12133">
    <property type="entry name" value="TRNA (ADENINE(58)-N(1))-METHYLTRANSFERASE"/>
    <property type="match status" value="1"/>
</dbReference>
<keyword evidence="7" id="KW-0819">tRNA processing</keyword>
<dbReference type="GO" id="GO:0160107">
    <property type="term" value="F:tRNA (adenine(58)-N1)-methyltransferase activity"/>
    <property type="evidence" value="ECO:0007669"/>
    <property type="project" value="UniProtKB-EC"/>
</dbReference>
<dbReference type="GO" id="GO:0031515">
    <property type="term" value="C:tRNA (m1A) methyltransferase complex"/>
    <property type="evidence" value="ECO:0007669"/>
    <property type="project" value="InterPro"/>
</dbReference>
<name>A0A433DAM9_9FUNG</name>
<evidence type="ECO:0000256" key="10">
    <source>
        <dbReference type="SAM" id="MobiDB-lite"/>
    </source>
</evidence>
<keyword evidence="4 12" id="KW-0489">Methyltransferase</keyword>
<evidence type="ECO:0000256" key="2">
    <source>
        <dbReference type="ARBA" id="ARBA00012796"/>
    </source>
</evidence>
<feature type="domain" description="tRNA (adenine(58)-N(1))-methyltransferase catalytic subunit TRM61 C-terminal" evidence="11">
    <location>
        <begin position="87"/>
        <end position="198"/>
    </location>
</feature>
<gene>
    <name evidence="12" type="ORF">BC936DRAFT_145208</name>
</gene>
<evidence type="ECO:0000256" key="8">
    <source>
        <dbReference type="ARBA" id="ARBA00023242"/>
    </source>
</evidence>
<evidence type="ECO:0000259" key="11">
    <source>
        <dbReference type="Pfam" id="PF08704"/>
    </source>
</evidence>
<keyword evidence="5 12" id="KW-0808">Transferase</keyword>
<dbReference type="InterPro" id="IPR014816">
    <property type="entry name" value="tRNA_MeTrfase_Gcd14"/>
</dbReference>
<feature type="compositionally biased region" description="Acidic residues" evidence="10">
    <location>
        <begin position="332"/>
        <end position="355"/>
    </location>
</feature>
<dbReference type="PROSITE" id="PS51620">
    <property type="entry name" value="SAM_TRM61"/>
    <property type="match status" value="1"/>
</dbReference>
<evidence type="ECO:0000313" key="13">
    <source>
        <dbReference type="Proteomes" id="UP000268093"/>
    </source>
</evidence>
<sequence length="416" mass="47113">MSFKGWKTHIEEGDLVIAYLSRESMMPIVINKKETYNNKYGIFRHNDMIGKEYGSKCVGSSFDPHLKRLHWRHYAWFQQMGSHTGRGFMYLLHPTPELWTQVLPHRTQILYAADISFITSYLDLKPGSKVIESGTGSGSFSHSLARTIAPTGKLFSFEYHEERATLARGEFEAHGFGDIIKLEHRDVCADGFGIKDTVHAGMSRHETVLLRFWKCTVVVNWYALLNLIVFLDLPAPWDAIPATKETFKQRRTGKICCFSPCIEQVTKTVASLNENGFVDITMYECLIRNHDVRTIQVLTVADAIQSAKDKAQQKSLMMQQRKRKRQQRDDPKPDEEDKDQDLEPEADGADADADADASTVEQEPDADAIAREVNNMLVTKTPVEARGHTSYLTFGTFLPVLDDDMRIKEVSAEGSG</sequence>
<protein>
    <recommendedName>
        <fullName evidence="3">tRNA (adenine(58)-N(1))-methyltransferase catalytic subunit TRM61</fullName>
        <ecNumber evidence="2">2.1.1.220</ecNumber>
    </recommendedName>
    <alternativeName>
        <fullName evidence="9">tRNA(m1A58)-methyltransferase subunit TRM61</fullName>
    </alternativeName>
</protein>
<proteinExistence type="predicted"/>
<evidence type="ECO:0000256" key="4">
    <source>
        <dbReference type="ARBA" id="ARBA00022603"/>
    </source>
</evidence>
<keyword evidence="6" id="KW-0949">S-adenosyl-L-methionine</keyword>
<dbReference type="AlphaFoldDB" id="A0A433DAM9"/>
<evidence type="ECO:0000256" key="7">
    <source>
        <dbReference type="ARBA" id="ARBA00022694"/>
    </source>
</evidence>
<dbReference type="Gene3D" id="3.10.330.20">
    <property type="match status" value="1"/>
</dbReference>
<evidence type="ECO:0000256" key="9">
    <source>
        <dbReference type="ARBA" id="ARBA00033309"/>
    </source>
</evidence>
<dbReference type="OrthoDB" id="1925287at2759"/>
<dbReference type="SUPFAM" id="SSF53335">
    <property type="entry name" value="S-adenosyl-L-methionine-dependent methyltransferases"/>
    <property type="match status" value="1"/>
</dbReference>
<feature type="domain" description="tRNA (adenine(58)-N(1))-methyltransferase catalytic subunit TRM61 C-terminal" evidence="11">
    <location>
        <begin position="229"/>
        <end position="396"/>
    </location>
</feature>
<evidence type="ECO:0000256" key="5">
    <source>
        <dbReference type="ARBA" id="ARBA00022679"/>
    </source>
</evidence>
<reference evidence="12 13" key="1">
    <citation type="journal article" date="2018" name="New Phytol.">
        <title>Phylogenomics of Endogonaceae and evolution of mycorrhizas within Mucoromycota.</title>
        <authorList>
            <person name="Chang Y."/>
            <person name="Desiro A."/>
            <person name="Na H."/>
            <person name="Sandor L."/>
            <person name="Lipzen A."/>
            <person name="Clum A."/>
            <person name="Barry K."/>
            <person name="Grigoriev I.V."/>
            <person name="Martin F.M."/>
            <person name="Stajich J.E."/>
            <person name="Smith M.E."/>
            <person name="Bonito G."/>
            <person name="Spatafora J.W."/>
        </authorList>
    </citation>
    <scope>NUCLEOTIDE SEQUENCE [LARGE SCALE GENOMIC DNA]</scope>
    <source>
        <strain evidence="12 13">GMNB39</strain>
    </source>
</reference>
<comment type="caution">
    <text evidence="12">The sequence shown here is derived from an EMBL/GenBank/DDBJ whole genome shotgun (WGS) entry which is preliminary data.</text>
</comment>
<organism evidence="12 13">
    <name type="scientific">Jimgerdemannia flammicorona</name>
    <dbReference type="NCBI Taxonomy" id="994334"/>
    <lineage>
        <taxon>Eukaryota</taxon>
        <taxon>Fungi</taxon>
        <taxon>Fungi incertae sedis</taxon>
        <taxon>Mucoromycota</taxon>
        <taxon>Mucoromycotina</taxon>
        <taxon>Endogonomycetes</taxon>
        <taxon>Endogonales</taxon>
        <taxon>Endogonaceae</taxon>
        <taxon>Jimgerdemannia</taxon>
    </lineage>
</organism>
<dbReference type="InterPro" id="IPR049470">
    <property type="entry name" value="TRM61_C"/>
</dbReference>
<evidence type="ECO:0000313" key="12">
    <source>
        <dbReference type="EMBL" id="RUP47883.1"/>
    </source>
</evidence>
<dbReference type="Proteomes" id="UP000268093">
    <property type="component" value="Unassembled WGS sequence"/>
</dbReference>
<keyword evidence="8" id="KW-0539">Nucleus</keyword>
<accession>A0A433DAM9</accession>
<feature type="region of interest" description="Disordered" evidence="10">
    <location>
        <begin position="311"/>
        <end position="364"/>
    </location>
</feature>
<dbReference type="InterPro" id="IPR029063">
    <property type="entry name" value="SAM-dependent_MTases_sf"/>
</dbReference>